<dbReference type="GO" id="GO:0003677">
    <property type="term" value="F:DNA binding"/>
    <property type="evidence" value="ECO:0007669"/>
    <property type="project" value="TreeGrafter"/>
</dbReference>
<comment type="similarity">
    <text evidence="6">Belongs to the class I-like SAM-binding methyltransferase superfamily. C5-methyltransferase family.</text>
</comment>
<dbReference type="PRINTS" id="PR00105">
    <property type="entry name" value="C5METTRFRASE"/>
</dbReference>
<comment type="caution">
    <text evidence="7">The sequence shown here is derived from an EMBL/GenBank/DDBJ whole genome shotgun (WGS) entry which is preliminary data.</text>
</comment>
<evidence type="ECO:0000256" key="1">
    <source>
        <dbReference type="ARBA" id="ARBA00011975"/>
    </source>
</evidence>
<dbReference type="Gene3D" id="3.40.50.150">
    <property type="entry name" value="Vaccinia Virus protein VP39"/>
    <property type="match status" value="1"/>
</dbReference>
<keyword evidence="4 6" id="KW-0949">S-adenosyl-L-methionine</keyword>
<dbReference type="Gene3D" id="3.90.120.10">
    <property type="entry name" value="DNA Methylase, subunit A, domain 2"/>
    <property type="match status" value="1"/>
</dbReference>
<name>A0A1S1M0D6_MYCCH</name>
<feature type="active site" evidence="6">
    <location>
        <position position="75"/>
    </location>
</feature>
<dbReference type="PROSITE" id="PS51679">
    <property type="entry name" value="SAM_MT_C5"/>
    <property type="match status" value="1"/>
</dbReference>
<evidence type="ECO:0000256" key="4">
    <source>
        <dbReference type="ARBA" id="ARBA00022691"/>
    </source>
</evidence>
<protein>
    <recommendedName>
        <fullName evidence="1">DNA (cytosine-5-)-methyltransferase</fullName>
        <ecNumber evidence="1">2.1.1.37</ecNumber>
    </recommendedName>
</protein>
<dbReference type="GO" id="GO:0044027">
    <property type="term" value="P:negative regulation of gene expression via chromosomal CpG island methylation"/>
    <property type="evidence" value="ECO:0007669"/>
    <property type="project" value="TreeGrafter"/>
</dbReference>
<evidence type="ECO:0000256" key="6">
    <source>
        <dbReference type="PROSITE-ProRule" id="PRU01016"/>
    </source>
</evidence>
<evidence type="ECO:0000256" key="5">
    <source>
        <dbReference type="ARBA" id="ARBA00022747"/>
    </source>
</evidence>
<accession>A0A1S1M0D6</accession>
<evidence type="ECO:0000313" key="8">
    <source>
        <dbReference type="Proteomes" id="UP000179441"/>
    </source>
</evidence>
<sequence>MTLTLTDLFCGAGGSSTGAISVPGVEVAVASNHWQLAIETHNTNHPDADHICADLSQIDPRLFRNTDLLWASPSCTKHSVAQGKRRQDAQPDLFGETLPDEAAERSRATMWDVVRFAEYHDYEAVIVENVVEVYLWPPFQSWLMAMRSLGYVDQIVYLNSMHAQLFGTGAPQSRDRIYIVWTKAKNKRPDLTRVVSPNAVCSECGQIRALQSWKRLDRAPWGKYRSQYVYRCPNVKCRNQIVEPLYRPASDIIDWSLVGTRLGDRKRPLAAKTMARIRAGIERYWGPILVEAAGNTYDAADPRHPAYGRPDGYMRAWPTDDPLRTVHTTMSKALAIPVEGREGKGATPMSEALRTMTTRNETGLLVPCGGTWRDEAASLAEAMSTRTTRETDGVAFAPFIAELRGGSCDARAIADPLSTVAASGNHHGLVTSYYGKGGTRTSDDALPTVTAMERHALLMRNNTARGDQGQMSTPASEYIRTVTTSGHQSLLAAERPTIDVNDVYFRMLEPREIVAAMDFPEGYTMLGNRREQVRLAGNAVTPCAARDLVGAVVETLHGSAA</sequence>
<dbReference type="SUPFAM" id="SSF53335">
    <property type="entry name" value="S-adenosyl-L-methionine-dependent methyltransferases"/>
    <property type="match status" value="1"/>
</dbReference>
<reference evidence="7 8" key="1">
    <citation type="submission" date="2016-10" db="EMBL/GenBank/DDBJ databases">
        <title>Evaluation of Human, Veterinary and Environmental Mycobacterium chelonae Isolates by Core Genome Phylogenomic Analysis, Targeted Gene Comparison, and Anti-microbial Susceptibility Patterns: A Tale of Mistaken Identities.</title>
        <authorList>
            <person name="Fogelson S.B."/>
            <person name="Camus A.C."/>
            <person name="Lorenz W."/>
            <person name="Vasireddy R."/>
            <person name="Vasireddy S."/>
            <person name="Smith T."/>
            <person name="Brown-Elliott B.A."/>
            <person name="Wallace R.J.Jr."/>
            <person name="Hasan N.A."/>
            <person name="Reischl U."/>
            <person name="Sanchez S."/>
        </authorList>
    </citation>
    <scope>NUCLEOTIDE SEQUENCE [LARGE SCALE GENOMIC DNA]</scope>
    <source>
        <strain evidence="7 8">15518</strain>
    </source>
</reference>
<dbReference type="InterPro" id="IPR050390">
    <property type="entry name" value="C5-Methyltransferase"/>
</dbReference>
<organism evidence="7 8">
    <name type="scientific">Mycobacteroides chelonae</name>
    <name type="common">Mycobacterium chelonae</name>
    <dbReference type="NCBI Taxonomy" id="1774"/>
    <lineage>
        <taxon>Bacteria</taxon>
        <taxon>Bacillati</taxon>
        <taxon>Actinomycetota</taxon>
        <taxon>Actinomycetes</taxon>
        <taxon>Mycobacteriales</taxon>
        <taxon>Mycobacteriaceae</taxon>
        <taxon>Mycobacteroides</taxon>
    </lineage>
</organism>
<evidence type="ECO:0000313" key="7">
    <source>
        <dbReference type="EMBL" id="OHU76157.1"/>
    </source>
</evidence>
<dbReference type="GO" id="GO:0009307">
    <property type="term" value="P:DNA restriction-modification system"/>
    <property type="evidence" value="ECO:0007669"/>
    <property type="project" value="UniProtKB-KW"/>
</dbReference>
<dbReference type="PANTHER" id="PTHR10629">
    <property type="entry name" value="CYTOSINE-SPECIFIC METHYLTRANSFERASE"/>
    <property type="match status" value="1"/>
</dbReference>
<gene>
    <name evidence="7" type="ORF">BKG84_24915</name>
</gene>
<dbReference type="GO" id="GO:0003886">
    <property type="term" value="F:DNA (cytosine-5-)-methyltransferase activity"/>
    <property type="evidence" value="ECO:0007669"/>
    <property type="project" value="UniProtKB-EC"/>
</dbReference>
<keyword evidence="5" id="KW-0680">Restriction system</keyword>
<proteinExistence type="inferred from homology"/>
<keyword evidence="3 6" id="KW-0808">Transferase</keyword>
<dbReference type="InterPro" id="IPR001525">
    <property type="entry name" value="C5_MeTfrase"/>
</dbReference>
<dbReference type="Proteomes" id="UP000179441">
    <property type="component" value="Unassembled WGS sequence"/>
</dbReference>
<evidence type="ECO:0000256" key="3">
    <source>
        <dbReference type="ARBA" id="ARBA00022679"/>
    </source>
</evidence>
<keyword evidence="8" id="KW-1185">Reference proteome</keyword>
<keyword evidence="2 6" id="KW-0489">Methyltransferase</keyword>
<dbReference type="EMBL" id="MLIS01000004">
    <property type="protein sequence ID" value="OHU76157.1"/>
    <property type="molecule type" value="Genomic_DNA"/>
</dbReference>
<dbReference type="InterPro" id="IPR029063">
    <property type="entry name" value="SAM-dependent_MTases_sf"/>
</dbReference>
<dbReference type="Pfam" id="PF00145">
    <property type="entry name" value="DNA_methylase"/>
    <property type="match status" value="1"/>
</dbReference>
<dbReference type="AlphaFoldDB" id="A0A1S1M0D6"/>
<dbReference type="GO" id="GO:0032259">
    <property type="term" value="P:methylation"/>
    <property type="evidence" value="ECO:0007669"/>
    <property type="project" value="UniProtKB-KW"/>
</dbReference>
<dbReference type="EC" id="2.1.1.37" evidence="1"/>
<evidence type="ECO:0000256" key="2">
    <source>
        <dbReference type="ARBA" id="ARBA00022603"/>
    </source>
</evidence>
<dbReference type="PANTHER" id="PTHR10629:SF52">
    <property type="entry name" value="DNA (CYTOSINE-5)-METHYLTRANSFERASE 1"/>
    <property type="match status" value="1"/>
</dbReference>